<reference evidence="1" key="2">
    <citation type="submission" date="2020-11" db="EMBL/GenBank/DDBJ databases">
        <authorList>
            <person name="McCartney M.A."/>
            <person name="Auch B."/>
            <person name="Kono T."/>
            <person name="Mallez S."/>
            <person name="Becker A."/>
            <person name="Gohl D.M."/>
            <person name="Silverstein K.A.T."/>
            <person name="Koren S."/>
            <person name="Bechman K.B."/>
            <person name="Herman A."/>
            <person name="Abrahante J.E."/>
            <person name="Garbe J."/>
        </authorList>
    </citation>
    <scope>NUCLEOTIDE SEQUENCE</scope>
    <source>
        <strain evidence="1">Duluth1</strain>
        <tissue evidence="1">Whole animal</tissue>
    </source>
</reference>
<proteinExistence type="predicted"/>
<evidence type="ECO:0000313" key="1">
    <source>
        <dbReference type="EMBL" id="KAH3879861.1"/>
    </source>
</evidence>
<reference evidence="1" key="1">
    <citation type="journal article" date="2019" name="bioRxiv">
        <title>The Genome of the Zebra Mussel, Dreissena polymorpha: A Resource for Invasive Species Research.</title>
        <authorList>
            <person name="McCartney M.A."/>
            <person name="Auch B."/>
            <person name="Kono T."/>
            <person name="Mallez S."/>
            <person name="Zhang Y."/>
            <person name="Obille A."/>
            <person name="Becker A."/>
            <person name="Abrahante J.E."/>
            <person name="Garbe J."/>
            <person name="Badalamenti J.P."/>
            <person name="Herman A."/>
            <person name="Mangelson H."/>
            <person name="Liachko I."/>
            <person name="Sullivan S."/>
            <person name="Sone E.D."/>
            <person name="Koren S."/>
            <person name="Silverstein K.A.T."/>
            <person name="Beckman K.B."/>
            <person name="Gohl D.M."/>
        </authorList>
    </citation>
    <scope>NUCLEOTIDE SEQUENCE</scope>
    <source>
        <strain evidence="1">Duluth1</strain>
        <tissue evidence="1">Whole animal</tissue>
    </source>
</reference>
<evidence type="ECO:0000313" key="2">
    <source>
        <dbReference type="Proteomes" id="UP000828390"/>
    </source>
</evidence>
<protein>
    <submittedName>
        <fullName evidence="1">Uncharacterized protein</fullName>
    </submittedName>
</protein>
<keyword evidence="2" id="KW-1185">Reference proteome</keyword>
<dbReference type="EMBL" id="JAIWYP010000001">
    <property type="protein sequence ID" value="KAH3879861.1"/>
    <property type="molecule type" value="Genomic_DNA"/>
</dbReference>
<organism evidence="1 2">
    <name type="scientific">Dreissena polymorpha</name>
    <name type="common">Zebra mussel</name>
    <name type="synonym">Mytilus polymorpha</name>
    <dbReference type="NCBI Taxonomy" id="45954"/>
    <lineage>
        <taxon>Eukaryota</taxon>
        <taxon>Metazoa</taxon>
        <taxon>Spiralia</taxon>
        <taxon>Lophotrochozoa</taxon>
        <taxon>Mollusca</taxon>
        <taxon>Bivalvia</taxon>
        <taxon>Autobranchia</taxon>
        <taxon>Heteroconchia</taxon>
        <taxon>Euheterodonta</taxon>
        <taxon>Imparidentia</taxon>
        <taxon>Neoheterodontei</taxon>
        <taxon>Myida</taxon>
        <taxon>Dreissenoidea</taxon>
        <taxon>Dreissenidae</taxon>
        <taxon>Dreissena</taxon>
    </lineage>
</organism>
<dbReference type="AlphaFoldDB" id="A0A9D4MP15"/>
<comment type="caution">
    <text evidence="1">The sequence shown here is derived from an EMBL/GenBank/DDBJ whole genome shotgun (WGS) entry which is preliminary data.</text>
</comment>
<name>A0A9D4MP15_DREPO</name>
<gene>
    <name evidence="1" type="ORF">DPMN_003769</name>
</gene>
<sequence>MSFMLQYDDLKGCVTLTSLDFDLAEPFTTPLSSVLSSCCNIEKTNMKSFELVN</sequence>
<dbReference type="Proteomes" id="UP000828390">
    <property type="component" value="Unassembled WGS sequence"/>
</dbReference>
<accession>A0A9D4MP15</accession>